<evidence type="ECO:0000256" key="3">
    <source>
        <dbReference type="ARBA" id="ARBA00022989"/>
    </source>
</evidence>
<feature type="transmembrane region" description="Helical" evidence="5">
    <location>
        <begin position="361"/>
        <end position="380"/>
    </location>
</feature>
<evidence type="ECO:0000259" key="6">
    <source>
        <dbReference type="Pfam" id="PF04932"/>
    </source>
</evidence>
<dbReference type="PANTHER" id="PTHR37422">
    <property type="entry name" value="TEICHURONIC ACID BIOSYNTHESIS PROTEIN TUAE"/>
    <property type="match status" value="1"/>
</dbReference>
<comment type="caution">
    <text evidence="7">The sequence shown here is derived from an EMBL/GenBank/DDBJ whole genome shotgun (WGS) entry which is preliminary data.</text>
</comment>
<feature type="transmembrane region" description="Helical" evidence="5">
    <location>
        <begin position="82"/>
        <end position="99"/>
    </location>
</feature>
<keyword evidence="4 5" id="KW-0472">Membrane</keyword>
<evidence type="ECO:0000256" key="2">
    <source>
        <dbReference type="ARBA" id="ARBA00022692"/>
    </source>
</evidence>
<feature type="transmembrane region" description="Helical" evidence="5">
    <location>
        <begin position="200"/>
        <end position="216"/>
    </location>
</feature>
<sequence length="414" mass="48631">MFRRESTNINFLLAIFYGLFLGSLIPGFALSNVMLILLGIGSIYFCVKNKKIKYDKNYIPLLLYFLWAVLSLFWTIDEHQTVKGISKLIGFCLIPLFISQYPTIKKENIFIIFRTLSLCLLIYFGVSIIKAYKLYSLDHNIDHFFYHDLSLIFENNAIYISVFTSFALLGSINLAKKNIYDYIIILFLLIYLILLSSKNIIFTTFLIQLLIIIFFNKTRKQKLFIIISLLVTAIFFITLIFLDSPLKNRYLEENKSNYKQIFKDNSFKDYYFGGTTLRLLEFRIGIEMFSKENIGIKGLGLSSAQKLLDDYYNHYEVPRYKTYNFHNQYMQTCIELGIIGGILLFIMLIYPLVKSIKRHNLFLFSFVIIMILLFFTESFLNRQKGILFFTFAYSILFKSQKGILNVDKKIKNEV</sequence>
<dbReference type="GO" id="GO:0016874">
    <property type="term" value="F:ligase activity"/>
    <property type="evidence" value="ECO:0007669"/>
    <property type="project" value="UniProtKB-KW"/>
</dbReference>
<proteinExistence type="predicted"/>
<keyword evidence="7" id="KW-0436">Ligase</keyword>
<dbReference type="InterPro" id="IPR007016">
    <property type="entry name" value="O-antigen_ligase-rel_domated"/>
</dbReference>
<keyword evidence="2 5" id="KW-0812">Transmembrane</keyword>
<gene>
    <name evidence="7" type="ORF">ETU09_04150</name>
</gene>
<evidence type="ECO:0000256" key="1">
    <source>
        <dbReference type="ARBA" id="ARBA00004141"/>
    </source>
</evidence>
<dbReference type="Proteomes" id="UP000319499">
    <property type="component" value="Unassembled WGS sequence"/>
</dbReference>
<feature type="transmembrane region" description="Helical" evidence="5">
    <location>
        <begin position="329"/>
        <end position="349"/>
    </location>
</feature>
<dbReference type="RefSeq" id="WP_146261845.1">
    <property type="nucleotide sequence ID" value="NZ_SELG01000031.1"/>
</dbReference>
<feature type="transmembrane region" description="Helical" evidence="5">
    <location>
        <begin position="57"/>
        <end position="76"/>
    </location>
</feature>
<protein>
    <submittedName>
        <fullName evidence="7">O-antigen ligase domain-containing protein</fullName>
    </submittedName>
</protein>
<dbReference type="OrthoDB" id="1093278at2"/>
<comment type="subcellular location">
    <subcellularLocation>
        <location evidence="1">Membrane</location>
        <topology evidence="1">Multi-pass membrane protein</topology>
    </subcellularLocation>
</comment>
<accession>A0A563DG48</accession>
<dbReference type="PANTHER" id="PTHR37422:SF17">
    <property type="entry name" value="O-ANTIGEN LIGASE"/>
    <property type="match status" value="1"/>
</dbReference>
<reference evidence="7 8" key="1">
    <citation type="submission" date="2019-02" db="EMBL/GenBank/DDBJ databases">
        <title>Apibacter muscae sp. nov.: a novel member of the house fly microbiota.</title>
        <authorList>
            <person name="Park R."/>
        </authorList>
    </citation>
    <scope>NUCLEOTIDE SEQUENCE [LARGE SCALE GENOMIC DNA]</scope>
    <source>
        <strain evidence="7 8">AL1</strain>
    </source>
</reference>
<evidence type="ECO:0000256" key="5">
    <source>
        <dbReference type="SAM" id="Phobius"/>
    </source>
</evidence>
<dbReference type="Pfam" id="PF04932">
    <property type="entry name" value="Wzy_C"/>
    <property type="match status" value="1"/>
</dbReference>
<feature type="transmembrane region" description="Helical" evidence="5">
    <location>
        <begin position="12"/>
        <end position="45"/>
    </location>
</feature>
<dbReference type="InterPro" id="IPR051533">
    <property type="entry name" value="WaaL-like"/>
</dbReference>
<dbReference type="GO" id="GO:0016020">
    <property type="term" value="C:membrane"/>
    <property type="evidence" value="ECO:0007669"/>
    <property type="project" value="UniProtKB-SubCell"/>
</dbReference>
<dbReference type="EMBL" id="SELH01000016">
    <property type="protein sequence ID" value="TWP29039.1"/>
    <property type="molecule type" value="Genomic_DNA"/>
</dbReference>
<keyword evidence="3 5" id="KW-1133">Transmembrane helix</keyword>
<keyword evidence="8" id="KW-1185">Reference proteome</keyword>
<feature type="transmembrane region" description="Helical" evidence="5">
    <location>
        <begin position="223"/>
        <end position="242"/>
    </location>
</feature>
<evidence type="ECO:0000313" key="8">
    <source>
        <dbReference type="Proteomes" id="UP000319499"/>
    </source>
</evidence>
<feature type="transmembrane region" description="Helical" evidence="5">
    <location>
        <begin position="111"/>
        <end position="132"/>
    </location>
</feature>
<evidence type="ECO:0000256" key="4">
    <source>
        <dbReference type="ARBA" id="ARBA00023136"/>
    </source>
</evidence>
<name>A0A563DG48_9FLAO</name>
<feature type="transmembrane region" description="Helical" evidence="5">
    <location>
        <begin position="152"/>
        <end position="172"/>
    </location>
</feature>
<feature type="domain" description="O-antigen ligase-related" evidence="6">
    <location>
        <begin position="184"/>
        <end position="345"/>
    </location>
</feature>
<feature type="transmembrane region" description="Helical" evidence="5">
    <location>
        <begin position="179"/>
        <end position="194"/>
    </location>
</feature>
<evidence type="ECO:0000313" key="7">
    <source>
        <dbReference type="EMBL" id="TWP29039.1"/>
    </source>
</evidence>
<dbReference type="AlphaFoldDB" id="A0A563DG48"/>
<organism evidence="7 8">
    <name type="scientific">Apibacter muscae</name>
    <dbReference type="NCBI Taxonomy" id="2509004"/>
    <lineage>
        <taxon>Bacteria</taxon>
        <taxon>Pseudomonadati</taxon>
        <taxon>Bacteroidota</taxon>
        <taxon>Flavobacteriia</taxon>
        <taxon>Flavobacteriales</taxon>
        <taxon>Weeksellaceae</taxon>
        <taxon>Apibacter</taxon>
    </lineage>
</organism>